<accession>A0A392V044</accession>
<dbReference type="Proteomes" id="UP000265520">
    <property type="component" value="Unassembled WGS sequence"/>
</dbReference>
<dbReference type="AlphaFoldDB" id="A0A392V044"/>
<name>A0A392V044_9FABA</name>
<organism evidence="1 2">
    <name type="scientific">Trifolium medium</name>
    <dbReference type="NCBI Taxonomy" id="97028"/>
    <lineage>
        <taxon>Eukaryota</taxon>
        <taxon>Viridiplantae</taxon>
        <taxon>Streptophyta</taxon>
        <taxon>Embryophyta</taxon>
        <taxon>Tracheophyta</taxon>
        <taxon>Spermatophyta</taxon>
        <taxon>Magnoliopsida</taxon>
        <taxon>eudicotyledons</taxon>
        <taxon>Gunneridae</taxon>
        <taxon>Pentapetalae</taxon>
        <taxon>rosids</taxon>
        <taxon>fabids</taxon>
        <taxon>Fabales</taxon>
        <taxon>Fabaceae</taxon>
        <taxon>Papilionoideae</taxon>
        <taxon>50 kb inversion clade</taxon>
        <taxon>NPAAA clade</taxon>
        <taxon>Hologalegina</taxon>
        <taxon>IRL clade</taxon>
        <taxon>Trifolieae</taxon>
        <taxon>Trifolium</taxon>
    </lineage>
</organism>
<evidence type="ECO:0000313" key="2">
    <source>
        <dbReference type="Proteomes" id="UP000265520"/>
    </source>
</evidence>
<keyword evidence="2" id="KW-1185">Reference proteome</keyword>
<evidence type="ECO:0000313" key="1">
    <source>
        <dbReference type="EMBL" id="MCI80772.1"/>
    </source>
</evidence>
<reference evidence="1 2" key="1">
    <citation type="journal article" date="2018" name="Front. Plant Sci.">
        <title>Red Clover (Trifolium pratense) and Zigzag Clover (T. medium) - A Picture of Genomic Similarities and Differences.</title>
        <authorList>
            <person name="Dluhosova J."/>
            <person name="Istvanek J."/>
            <person name="Nedelnik J."/>
            <person name="Repkova J."/>
        </authorList>
    </citation>
    <scope>NUCLEOTIDE SEQUENCE [LARGE SCALE GENOMIC DNA]</scope>
    <source>
        <strain evidence="2">cv. 10/8</strain>
        <tissue evidence="1">Leaf</tissue>
    </source>
</reference>
<sequence length="29" mass="3214">FDQVVVVTRKLFKPSMAFCSNAGKKKARG</sequence>
<comment type="caution">
    <text evidence="1">The sequence shown here is derived from an EMBL/GenBank/DDBJ whole genome shotgun (WGS) entry which is preliminary data.</text>
</comment>
<feature type="non-terminal residue" evidence="1">
    <location>
        <position position="1"/>
    </location>
</feature>
<dbReference type="EMBL" id="LXQA011002907">
    <property type="protein sequence ID" value="MCI80772.1"/>
    <property type="molecule type" value="Genomic_DNA"/>
</dbReference>
<proteinExistence type="predicted"/>
<protein>
    <submittedName>
        <fullName evidence="1">Uncharacterized protein</fullName>
    </submittedName>
</protein>